<evidence type="ECO:0000256" key="7">
    <source>
        <dbReference type="SAM" id="Phobius"/>
    </source>
</evidence>
<dbReference type="InterPro" id="IPR013833">
    <property type="entry name" value="Cyt_c_oxidase_su3_a-hlx"/>
</dbReference>
<dbReference type="PROSITE" id="PS50253">
    <property type="entry name" value="COX3"/>
    <property type="match status" value="1"/>
</dbReference>
<feature type="domain" description="Heme-copper oxidase subunit III family profile" evidence="8">
    <location>
        <begin position="18"/>
        <end position="196"/>
    </location>
</feature>
<keyword evidence="6 7" id="KW-0472">Membrane</keyword>
<gene>
    <name evidence="9" type="ORF">UFOPK1835_00272</name>
</gene>
<protein>
    <submittedName>
        <fullName evidence="9">Unannotated protein</fullName>
    </submittedName>
</protein>
<keyword evidence="4 7" id="KW-0812">Transmembrane</keyword>
<evidence type="ECO:0000313" key="9">
    <source>
        <dbReference type="EMBL" id="CAB4599279.1"/>
    </source>
</evidence>
<keyword evidence="5 7" id="KW-1133">Transmembrane helix</keyword>
<feature type="transmembrane region" description="Helical" evidence="7">
    <location>
        <begin position="131"/>
        <end position="156"/>
    </location>
</feature>
<feature type="transmembrane region" description="Helical" evidence="7">
    <location>
        <begin position="96"/>
        <end position="119"/>
    </location>
</feature>
<dbReference type="AlphaFoldDB" id="A0A6J6GHC4"/>
<keyword evidence="3" id="KW-1003">Cell membrane</keyword>
<name>A0A6J6GHC4_9ZZZZ</name>
<feature type="transmembrane region" description="Helical" evidence="7">
    <location>
        <begin position="17"/>
        <end position="43"/>
    </location>
</feature>
<dbReference type="SUPFAM" id="SSF81452">
    <property type="entry name" value="Cytochrome c oxidase subunit III-like"/>
    <property type="match status" value="1"/>
</dbReference>
<evidence type="ECO:0000256" key="3">
    <source>
        <dbReference type="ARBA" id="ARBA00022475"/>
    </source>
</evidence>
<organism evidence="9">
    <name type="scientific">freshwater metagenome</name>
    <dbReference type="NCBI Taxonomy" id="449393"/>
    <lineage>
        <taxon>unclassified sequences</taxon>
        <taxon>metagenomes</taxon>
        <taxon>ecological metagenomes</taxon>
    </lineage>
</organism>
<comment type="similarity">
    <text evidence="2">Belongs to the cytochrome c oxidase subunit 3 family.</text>
</comment>
<dbReference type="PANTHER" id="PTHR11403:SF2">
    <property type="entry name" value="CYTOCHROME BO(3) UBIQUINOL OXIDASE SUBUNIT 3"/>
    <property type="match status" value="1"/>
</dbReference>
<accession>A0A6J6GHC4</accession>
<evidence type="ECO:0000256" key="5">
    <source>
        <dbReference type="ARBA" id="ARBA00022989"/>
    </source>
</evidence>
<feature type="transmembrane region" description="Helical" evidence="7">
    <location>
        <begin position="176"/>
        <end position="194"/>
    </location>
</feature>
<feature type="transmembrane region" description="Helical" evidence="7">
    <location>
        <begin position="63"/>
        <end position="84"/>
    </location>
</feature>
<dbReference type="InterPro" id="IPR035973">
    <property type="entry name" value="Cyt_c_oxidase_su3-like_sf"/>
</dbReference>
<reference evidence="9" key="1">
    <citation type="submission" date="2020-05" db="EMBL/GenBank/DDBJ databases">
        <authorList>
            <person name="Chiriac C."/>
            <person name="Salcher M."/>
            <person name="Ghai R."/>
            <person name="Kavagutti S V."/>
        </authorList>
    </citation>
    <scope>NUCLEOTIDE SEQUENCE</scope>
</reference>
<evidence type="ECO:0000259" key="8">
    <source>
        <dbReference type="PROSITE" id="PS50253"/>
    </source>
</evidence>
<proteinExistence type="inferred from homology"/>
<comment type="subcellular location">
    <subcellularLocation>
        <location evidence="1">Cell membrane</location>
        <topology evidence="1">Multi-pass membrane protein</topology>
    </subcellularLocation>
</comment>
<dbReference type="GO" id="GO:0005886">
    <property type="term" value="C:plasma membrane"/>
    <property type="evidence" value="ECO:0007669"/>
    <property type="project" value="UniProtKB-SubCell"/>
</dbReference>
<dbReference type="GO" id="GO:0004129">
    <property type="term" value="F:cytochrome-c oxidase activity"/>
    <property type="evidence" value="ECO:0007669"/>
    <property type="project" value="InterPro"/>
</dbReference>
<dbReference type="InterPro" id="IPR024791">
    <property type="entry name" value="Cyt_c/ubiquinol_Oxase_su3"/>
</dbReference>
<dbReference type="Gene3D" id="1.20.120.80">
    <property type="entry name" value="Cytochrome c oxidase, subunit III, four-helix bundle"/>
    <property type="match status" value="1"/>
</dbReference>
<dbReference type="GO" id="GO:0019646">
    <property type="term" value="P:aerobic electron transport chain"/>
    <property type="evidence" value="ECO:0007669"/>
    <property type="project" value="InterPro"/>
</dbReference>
<dbReference type="InterPro" id="IPR000298">
    <property type="entry name" value="Cyt_c_oxidase-like_su3"/>
</dbReference>
<dbReference type="EMBL" id="CAEZUP010000006">
    <property type="protein sequence ID" value="CAB4599279.1"/>
    <property type="molecule type" value="Genomic_DNA"/>
</dbReference>
<sequence>MSSAHALPAPPLQRPRVLMVGTAFMAAASTMVILGMLGIYLAQRADFLSAGSVWLPTGASIPLQQPNTMMITLIMSVITMQWAVNAISRNDRGHAYMALGLTLVLGAATIVMTSYLFTLMELDISSGLQGVLIYSITGAHLLMLIVAMIFVALMAFRALGGQFAARQHDGISAAALYWDAMVAVYSILWISIYITK</sequence>
<evidence type="ECO:0000256" key="6">
    <source>
        <dbReference type="ARBA" id="ARBA00023136"/>
    </source>
</evidence>
<dbReference type="Pfam" id="PF00510">
    <property type="entry name" value="COX3"/>
    <property type="match status" value="1"/>
</dbReference>
<evidence type="ECO:0000256" key="1">
    <source>
        <dbReference type="ARBA" id="ARBA00004651"/>
    </source>
</evidence>
<evidence type="ECO:0000256" key="2">
    <source>
        <dbReference type="ARBA" id="ARBA00010581"/>
    </source>
</evidence>
<dbReference type="PANTHER" id="PTHR11403">
    <property type="entry name" value="CYTOCHROME C OXIDASE SUBUNIT III"/>
    <property type="match status" value="1"/>
</dbReference>
<evidence type="ECO:0000256" key="4">
    <source>
        <dbReference type="ARBA" id="ARBA00022692"/>
    </source>
</evidence>